<comment type="similarity">
    <text evidence="1">Belongs to the N-acylglucosamine 2-epimerase family.</text>
</comment>
<accession>A0ABP9NTY3</accession>
<evidence type="ECO:0000256" key="2">
    <source>
        <dbReference type="ARBA" id="ARBA00023235"/>
    </source>
</evidence>
<dbReference type="PANTHER" id="PTHR15108">
    <property type="entry name" value="N-ACYLGLUCOSAMINE-2-EPIMERASE"/>
    <property type="match status" value="1"/>
</dbReference>
<feature type="region of interest" description="Disordered" evidence="3">
    <location>
        <begin position="403"/>
        <end position="434"/>
    </location>
</feature>
<evidence type="ECO:0000313" key="5">
    <source>
        <dbReference type="Proteomes" id="UP001500804"/>
    </source>
</evidence>
<keyword evidence="5" id="KW-1185">Reference proteome</keyword>
<dbReference type="Gene3D" id="1.50.10.10">
    <property type="match status" value="1"/>
</dbReference>
<feature type="compositionally biased region" description="Basic and acidic residues" evidence="3">
    <location>
        <begin position="412"/>
        <end position="423"/>
    </location>
</feature>
<dbReference type="SUPFAM" id="SSF48208">
    <property type="entry name" value="Six-hairpin glycosidases"/>
    <property type="match status" value="1"/>
</dbReference>
<reference evidence="5" key="1">
    <citation type="journal article" date="2019" name="Int. J. Syst. Evol. Microbiol.">
        <title>The Global Catalogue of Microorganisms (GCM) 10K type strain sequencing project: providing services to taxonomists for standard genome sequencing and annotation.</title>
        <authorList>
            <consortium name="The Broad Institute Genomics Platform"/>
            <consortium name="The Broad Institute Genome Sequencing Center for Infectious Disease"/>
            <person name="Wu L."/>
            <person name="Ma J."/>
        </authorList>
    </citation>
    <scope>NUCLEOTIDE SEQUENCE [LARGE SCALE GENOMIC DNA]</scope>
    <source>
        <strain evidence="5">JCM 18302</strain>
    </source>
</reference>
<protein>
    <submittedName>
        <fullName evidence="4">AGE family epimerase/isomerase</fullName>
    </submittedName>
</protein>
<dbReference type="InterPro" id="IPR008928">
    <property type="entry name" value="6-hairpin_glycosidase_sf"/>
</dbReference>
<evidence type="ECO:0000313" key="4">
    <source>
        <dbReference type="EMBL" id="GAA5127372.1"/>
    </source>
</evidence>
<evidence type="ECO:0000256" key="1">
    <source>
        <dbReference type="ARBA" id="ARBA00008558"/>
    </source>
</evidence>
<dbReference type="Pfam" id="PF07221">
    <property type="entry name" value="GlcNAc_2-epim"/>
    <property type="match status" value="1"/>
</dbReference>
<organism evidence="4 5">
    <name type="scientific">Pseudonocardia adelaidensis</name>
    <dbReference type="NCBI Taxonomy" id="648754"/>
    <lineage>
        <taxon>Bacteria</taxon>
        <taxon>Bacillati</taxon>
        <taxon>Actinomycetota</taxon>
        <taxon>Actinomycetes</taxon>
        <taxon>Pseudonocardiales</taxon>
        <taxon>Pseudonocardiaceae</taxon>
        <taxon>Pseudonocardia</taxon>
    </lineage>
</organism>
<dbReference type="InterPro" id="IPR012341">
    <property type="entry name" value="6hp_glycosidase-like_sf"/>
</dbReference>
<dbReference type="EMBL" id="BAABJO010000016">
    <property type="protein sequence ID" value="GAA5127372.1"/>
    <property type="molecule type" value="Genomic_DNA"/>
</dbReference>
<sequence>MEPAARAAAFRTPDVVRAHLAGILDFWAGTRDPRTGGFVSQVLADGTVRDGGTRHLVASARFVVQFALGVLHGAGSRSAGAAAEALEFLTRAHRDRRHGGYHWVLRVTGTGIEVADPRKEAYGHAFVLLAGATATSAGVPGGRELLDEAREICEEKLLRGGHLAVNTTSADWTEVSPYRGQNANMHLCEAFLAAYDASGDPSDLHRAYRIADAIARRIPTGIGGFVWENYQEDWSPDWAEAPRDPVSVESAFGISPGHQVEWAKLLGILARHDPAEWLLPQAVHLHRLAWDHGWLPARGGFASGLRRDLTVSHPASAYWAPAEAIGAAAVLLERTGDEGYRHFSDRAWEHALTHLADHEHGGWFVAAEPRAARRDLRKGDAFEPDYHAAGACAEVLRSYAGQGHSQGQLRSPDLKDLDLKNLDEEVPMGGTHHV</sequence>
<proteinExistence type="inferred from homology"/>
<evidence type="ECO:0000256" key="3">
    <source>
        <dbReference type="SAM" id="MobiDB-lite"/>
    </source>
</evidence>
<dbReference type="Proteomes" id="UP001500804">
    <property type="component" value="Unassembled WGS sequence"/>
</dbReference>
<gene>
    <name evidence="4" type="ORF">GCM10023320_44660</name>
</gene>
<name>A0ABP9NTY3_9PSEU</name>
<keyword evidence="2" id="KW-0413">Isomerase</keyword>
<dbReference type="RefSeq" id="WP_345607202.1">
    <property type="nucleotide sequence ID" value="NZ_BAABJO010000016.1"/>
</dbReference>
<dbReference type="InterPro" id="IPR010819">
    <property type="entry name" value="AGE/CE"/>
</dbReference>
<comment type="caution">
    <text evidence="4">The sequence shown here is derived from an EMBL/GenBank/DDBJ whole genome shotgun (WGS) entry which is preliminary data.</text>
</comment>